<dbReference type="Proteomes" id="UP000001822">
    <property type="component" value="Chromosome"/>
</dbReference>
<evidence type="ECO:0000256" key="6">
    <source>
        <dbReference type="ARBA" id="ARBA00022989"/>
    </source>
</evidence>
<keyword evidence="5 9" id="KW-0812">Transmembrane</keyword>
<accession>A0A6N4SVD9</accession>
<keyword evidence="9" id="KW-0997">Cell inner membrane</keyword>
<dbReference type="PROSITE" id="PS50263">
    <property type="entry name" value="CN_HYDROLASE"/>
    <property type="match status" value="1"/>
</dbReference>
<dbReference type="PANTHER" id="PTHR38686:SF1">
    <property type="entry name" value="APOLIPOPROTEIN N-ACYLTRANSFERASE"/>
    <property type="match status" value="1"/>
</dbReference>
<dbReference type="HAMAP" id="MF_01148">
    <property type="entry name" value="Lnt"/>
    <property type="match status" value="1"/>
</dbReference>
<evidence type="ECO:0000256" key="7">
    <source>
        <dbReference type="ARBA" id="ARBA00023136"/>
    </source>
</evidence>
<reference evidence="11 12" key="1">
    <citation type="journal article" date="2007" name="Appl. Environ. Microbiol.">
        <title>Genome sequence of the cellulolytic gliding bacterium Cytophaga hutchinsonii.</title>
        <authorList>
            <person name="Xie G."/>
            <person name="Bruce D.C."/>
            <person name="Challacombe J.F."/>
            <person name="Chertkov O."/>
            <person name="Detter J.C."/>
            <person name="Gilna P."/>
            <person name="Han C.S."/>
            <person name="Lucas S."/>
            <person name="Misra M."/>
            <person name="Myers G.L."/>
            <person name="Richardson P."/>
            <person name="Tapia R."/>
            <person name="Thayer N."/>
            <person name="Thompson L.S."/>
            <person name="Brettin T.S."/>
            <person name="Henrissat B."/>
            <person name="Wilson D.B."/>
            <person name="McBride M.J."/>
        </authorList>
    </citation>
    <scope>NUCLEOTIDE SEQUENCE [LARGE SCALE GENOMIC DNA]</scope>
    <source>
        <strain evidence="12">ATCC 33406 / DSM 1761 / CIP 103989 / NBRC 15051 / NCIMB 9469 / D465</strain>
    </source>
</reference>
<evidence type="ECO:0000256" key="9">
    <source>
        <dbReference type="HAMAP-Rule" id="MF_01148"/>
    </source>
</evidence>
<keyword evidence="7 9" id="KW-0472">Membrane</keyword>
<dbReference type="GO" id="GO:0016410">
    <property type="term" value="F:N-acyltransferase activity"/>
    <property type="evidence" value="ECO:0007669"/>
    <property type="project" value="UniProtKB-UniRule"/>
</dbReference>
<feature type="transmembrane region" description="Helical" evidence="9">
    <location>
        <begin position="192"/>
        <end position="215"/>
    </location>
</feature>
<dbReference type="AlphaFoldDB" id="A0A6N4SVD9"/>
<keyword evidence="3 9" id="KW-1003">Cell membrane</keyword>
<comment type="catalytic activity">
    <reaction evidence="9">
        <text>N-terminal S-1,2-diacyl-sn-glyceryl-L-cysteinyl-[lipoprotein] + a glycerophospholipid = N-acyl-S-1,2-diacyl-sn-glyceryl-L-cysteinyl-[lipoprotein] + a 2-acyl-sn-glycero-3-phospholipid + H(+)</text>
        <dbReference type="Rhea" id="RHEA:48228"/>
        <dbReference type="Rhea" id="RHEA-COMP:14681"/>
        <dbReference type="Rhea" id="RHEA-COMP:14684"/>
        <dbReference type="ChEBI" id="CHEBI:15378"/>
        <dbReference type="ChEBI" id="CHEBI:136912"/>
        <dbReference type="ChEBI" id="CHEBI:140656"/>
        <dbReference type="ChEBI" id="CHEBI:140657"/>
        <dbReference type="ChEBI" id="CHEBI:140660"/>
        <dbReference type="EC" id="2.3.1.269"/>
    </reaction>
</comment>
<feature type="transmembrane region" description="Helical" evidence="9">
    <location>
        <begin position="64"/>
        <end position="84"/>
    </location>
</feature>
<feature type="transmembrane region" description="Helical" evidence="9">
    <location>
        <begin position="90"/>
        <end position="112"/>
    </location>
</feature>
<dbReference type="KEGG" id="chu:CHU_3257"/>
<comment type="similarity">
    <text evidence="2 9">Belongs to the CN hydrolase family. Apolipoprotein N-acyltransferase subfamily.</text>
</comment>
<dbReference type="Gene3D" id="3.60.110.10">
    <property type="entry name" value="Carbon-nitrogen hydrolase"/>
    <property type="match status" value="1"/>
</dbReference>
<dbReference type="GO" id="GO:0042158">
    <property type="term" value="P:lipoprotein biosynthetic process"/>
    <property type="evidence" value="ECO:0007669"/>
    <property type="project" value="UniProtKB-UniRule"/>
</dbReference>
<evidence type="ECO:0000256" key="5">
    <source>
        <dbReference type="ARBA" id="ARBA00022692"/>
    </source>
</evidence>
<evidence type="ECO:0000256" key="2">
    <source>
        <dbReference type="ARBA" id="ARBA00010065"/>
    </source>
</evidence>
<protein>
    <recommendedName>
        <fullName evidence="9">Apolipoprotein N-acyltransferase</fullName>
        <shortName evidence="9">ALP N-acyltransferase</shortName>
        <ecNumber evidence="9">2.3.1.269</ecNumber>
    </recommendedName>
</protein>
<dbReference type="InterPro" id="IPR045378">
    <property type="entry name" value="LNT_N"/>
</dbReference>
<keyword evidence="8 9" id="KW-0012">Acyltransferase</keyword>
<organism evidence="11 12">
    <name type="scientific">Cytophaga hutchinsonii (strain ATCC 33406 / DSM 1761 / CIP 103989 / NBRC 15051 / NCIMB 9469 / D465)</name>
    <dbReference type="NCBI Taxonomy" id="269798"/>
    <lineage>
        <taxon>Bacteria</taxon>
        <taxon>Pseudomonadati</taxon>
        <taxon>Bacteroidota</taxon>
        <taxon>Cytophagia</taxon>
        <taxon>Cytophagales</taxon>
        <taxon>Cytophagaceae</taxon>
        <taxon>Cytophaga</taxon>
    </lineage>
</organism>
<dbReference type="Pfam" id="PF00795">
    <property type="entry name" value="CN_hydrolase"/>
    <property type="match status" value="1"/>
</dbReference>
<gene>
    <name evidence="9 11" type="primary">lnt</name>
    <name evidence="11" type="ordered locus">CHU_3257</name>
</gene>
<dbReference type="EMBL" id="CP000383">
    <property type="protein sequence ID" value="ABG60496.1"/>
    <property type="molecule type" value="Genomic_DNA"/>
</dbReference>
<feature type="domain" description="CN hydrolase" evidence="10">
    <location>
        <begin position="222"/>
        <end position="495"/>
    </location>
</feature>
<evidence type="ECO:0000256" key="8">
    <source>
        <dbReference type="ARBA" id="ARBA00023315"/>
    </source>
</evidence>
<evidence type="ECO:0000259" key="10">
    <source>
        <dbReference type="PROSITE" id="PS50263"/>
    </source>
</evidence>
<evidence type="ECO:0000256" key="3">
    <source>
        <dbReference type="ARBA" id="ARBA00022475"/>
    </source>
</evidence>
<dbReference type="GO" id="GO:0005886">
    <property type="term" value="C:plasma membrane"/>
    <property type="evidence" value="ECO:0007669"/>
    <property type="project" value="UniProtKB-SubCell"/>
</dbReference>
<comment type="pathway">
    <text evidence="9">Protein modification; lipoprotein biosynthesis (N-acyl transfer).</text>
</comment>
<feature type="transmembrane region" description="Helical" evidence="9">
    <location>
        <begin position="164"/>
        <end position="185"/>
    </location>
</feature>
<comment type="function">
    <text evidence="9">Catalyzes the phospholipid dependent N-acylation of the N-terminal cysteine of apolipoprotein, the last step in lipoprotein maturation.</text>
</comment>
<keyword evidence="4 9" id="KW-0808">Transferase</keyword>
<evidence type="ECO:0000256" key="1">
    <source>
        <dbReference type="ARBA" id="ARBA00004651"/>
    </source>
</evidence>
<feature type="transmembrane region" description="Helical" evidence="9">
    <location>
        <begin position="508"/>
        <end position="526"/>
    </location>
</feature>
<dbReference type="Pfam" id="PF20154">
    <property type="entry name" value="LNT_N"/>
    <property type="match status" value="1"/>
</dbReference>
<name>A0A6N4SVD9_CYTH3</name>
<keyword evidence="6 9" id="KW-1133">Transmembrane helix</keyword>
<sequence length="533" mass="61124">MPKISYQQLLNLPYMAYVLVSGILLILAWPTTCFGPLAFFAFVPNLLLFDAIRADAQKRKGLRYLFYTYLSLLIWNVGTTWWVYNSTAAGGIFAMVVNALLMTVPFAFFYTIRKKTKEVYGLIAFVSLFLTFEYWHLNWELSWPWLTLGNVFANNTFIIQWYEYTGVMGGSLWILLCNVFIYITIKYAAHRIFRGITAAVVLLPVIISAIIYFSYTETGSEIEVAVVQPNIDPYTEKFRGSRNAIPYDLQFERMLRLSEQVRTPETRFILWPETAIPADINEDKVLQHPFIQQLLYYCNKNNVSILTGIDSHRFMDEHTKTATARKPPNASYYYDSYNTALLINPDESYQIYHKSRMVPGVESLPYPKVFGFVTSSLGGIVQPIARDSIARALYNQSGIAVAPVICYESVFGEYVSGYTKNNANFIGIITNDGWWGNTAGHKQHFAYARLRAIEQRRSVARSANTGVSGFIDQRGNVLQENKYWVQDALVQKITLNSFITFYTKHGDFIGFFALLLSPLLFLYSFYGKRDIQR</sequence>
<dbReference type="InterPro" id="IPR004563">
    <property type="entry name" value="Apolipo_AcylTrfase"/>
</dbReference>
<dbReference type="InterPro" id="IPR036526">
    <property type="entry name" value="C-N_Hydrolase_sf"/>
</dbReference>
<dbReference type="NCBIfam" id="TIGR00546">
    <property type="entry name" value="lnt"/>
    <property type="match status" value="1"/>
</dbReference>
<dbReference type="RefSeq" id="WP_011586606.1">
    <property type="nucleotide sequence ID" value="NC_008255.1"/>
</dbReference>
<dbReference type="SUPFAM" id="SSF56317">
    <property type="entry name" value="Carbon-nitrogen hydrolase"/>
    <property type="match status" value="1"/>
</dbReference>
<dbReference type="InterPro" id="IPR003010">
    <property type="entry name" value="C-N_Hydrolase"/>
</dbReference>
<evidence type="ECO:0000313" key="12">
    <source>
        <dbReference type="Proteomes" id="UP000001822"/>
    </source>
</evidence>
<keyword evidence="12" id="KW-1185">Reference proteome</keyword>
<feature type="transmembrane region" description="Helical" evidence="9">
    <location>
        <begin position="12"/>
        <end position="29"/>
    </location>
</feature>
<feature type="transmembrane region" description="Helical" evidence="9">
    <location>
        <begin position="119"/>
        <end position="137"/>
    </location>
</feature>
<dbReference type="EC" id="2.3.1.269" evidence="9"/>
<evidence type="ECO:0000256" key="4">
    <source>
        <dbReference type="ARBA" id="ARBA00022679"/>
    </source>
</evidence>
<dbReference type="PANTHER" id="PTHR38686">
    <property type="entry name" value="APOLIPOPROTEIN N-ACYLTRANSFERASE"/>
    <property type="match status" value="1"/>
</dbReference>
<dbReference type="UniPathway" id="UPA00666"/>
<evidence type="ECO:0000313" key="11">
    <source>
        <dbReference type="EMBL" id="ABG60496.1"/>
    </source>
</evidence>
<comment type="subcellular location">
    <subcellularLocation>
        <location evidence="9">Cell inner membrane</location>
        <topology evidence="9">Multi-pass membrane protein</topology>
    </subcellularLocation>
    <subcellularLocation>
        <location evidence="1">Cell membrane</location>
        <topology evidence="1">Multi-pass membrane protein</topology>
    </subcellularLocation>
</comment>
<proteinExistence type="inferred from homology"/>
<dbReference type="CDD" id="cd07571">
    <property type="entry name" value="ALP_N-acyl_transferase"/>
    <property type="match status" value="1"/>
</dbReference>